<name>A0ABQ1Q7H5_9BACI</name>
<dbReference type="EMBL" id="BMIN01000012">
    <property type="protein sequence ID" value="GGD17735.1"/>
    <property type="molecule type" value="Genomic_DNA"/>
</dbReference>
<gene>
    <name evidence="8" type="primary">yvlC</name>
    <name evidence="8" type="ORF">GCM10011389_26880</name>
</gene>
<evidence type="ECO:0000256" key="4">
    <source>
        <dbReference type="ARBA" id="ARBA00022989"/>
    </source>
</evidence>
<dbReference type="Proteomes" id="UP000642571">
    <property type="component" value="Unassembled WGS sequence"/>
</dbReference>
<evidence type="ECO:0000313" key="9">
    <source>
        <dbReference type="Proteomes" id="UP000642571"/>
    </source>
</evidence>
<dbReference type="InterPro" id="IPR052027">
    <property type="entry name" value="PspC"/>
</dbReference>
<organism evidence="8 9">
    <name type="scientific">Pontibacillus salipaludis</name>
    <dbReference type="NCBI Taxonomy" id="1697394"/>
    <lineage>
        <taxon>Bacteria</taxon>
        <taxon>Bacillati</taxon>
        <taxon>Bacillota</taxon>
        <taxon>Bacilli</taxon>
        <taxon>Bacillales</taxon>
        <taxon>Bacillaceae</taxon>
        <taxon>Pontibacillus</taxon>
    </lineage>
</organism>
<dbReference type="Pfam" id="PF04024">
    <property type="entry name" value="PspC"/>
    <property type="match status" value="1"/>
</dbReference>
<keyword evidence="5 6" id="KW-0472">Membrane</keyword>
<evidence type="ECO:0000313" key="8">
    <source>
        <dbReference type="EMBL" id="GGD17735.1"/>
    </source>
</evidence>
<evidence type="ECO:0000256" key="3">
    <source>
        <dbReference type="ARBA" id="ARBA00022692"/>
    </source>
</evidence>
<keyword evidence="9" id="KW-1185">Reference proteome</keyword>
<evidence type="ECO:0000256" key="6">
    <source>
        <dbReference type="SAM" id="Phobius"/>
    </source>
</evidence>
<evidence type="ECO:0000259" key="7">
    <source>
        <dbReference type="Pfam" id="PF04024"/>
    </source>
</evidence>
<evidence type="ECO:0000256" key="1">
    <source>
        <dbReference type="ARBA" id="ARBA00004162"/>
    </source>
</evidence>
<proteinExistence type="predicted"/>
<dbReference type="PANTHER" id="PTHR33885:SF3">
    <property type="entry name" value="PHAGE SHOCK PROTEIN C"/>
    <property type="match status" value="1"/>
</dbReference>
<dbReference type="InterPro" id="IPR007168">
    <property type="entry name" value="Phageshock_PspC_N"/>
</dbReference>
<keyword evidence="4 6" id="KW-1133">Transmembrane helix</keyword>
<accession>A0ABQ1Q7H5</accession>
<protein>
    <submittedName>
        <fullName evidence="8">Membrane protein YvlC</fullName>
    </submittedName>
</protein>
<dbReference type="RefSeq" id="WP_188654592.1">
    <property type="nucleotide sequence ID" value="NZ_BMIN01000012.1"/>
</dbReference>
<feature type="transmembrane region" description="Helical" evidence="6">
    <location>
        <begin position="30"/>
        <end position="56"/>
    </location>
</feature>
<evidence type="ECO:0000256" key="2">
    <source>
        <dbReference type="ARBA" id="ARBA00022475"/>
    </source>
</evidence>
<evidence type="ECO:0000256" key="5">
    <source>
        <dbReference type="ARBA" id="ARBA00023136"/>
    </source>
</evidence>
<comment type="subcellular location">
    <subcellularLocation>
        <location evidence="1">Cell membrane</location>
        <topology evidence="1">Single-pass membrane protein</topology>
    </subcellularLocation>
</comment>
<keyword evidence="3 6" id="KW-0812">Transmembrane</keyword>
<dbReference type="PANTHER" id="PTHR33885">
    <property type="entry name" value="PHAGE SHOCK PROTEIN C"/>
    <property type="match status" value="1"/>
</dbReference>
<sequence>MKKLYRSTQDEQISGVLGGLSELYNIDVSLLRILTVVLCFFTSGFVLLLYIVAASVMPTDDEIKKL</sequence>
<comment type="caution">
    <text evidence="8">The sequence shown here is derived from an EMBL/GenBank/DDBJ whole genome shotgun (WGS) entry which is preliminary data.</text>
</comment>
<reference evidence="9" key="1">
    <citation type="journal article" date="2019" name="Int. J. Syst. Evol. Microbiol.">
        <title>The Global Catalogue of Microorganisms (GCM) 10K type strain sequencing project: providing services to taxonomists for standard genome sequencing and annotation.</title>
        <authorList>
            <consortium name="The Broad Institute Genomics Platform"/>
            <consortium name="The Broad Institute Genome Sequencing Center for Infectious Disease"/>
            <person name="Wu L."/>
            <person name="Ma J."/>
        </authorList>
    </citation>
    <scope>NUCLEOTIDE SEQUENCE [LARGE SCALE GENOMIC DNA]</scope>
    <source>
        <strain evidence="9">CGMCC 1.15353</strain>
    </source>
</reference>
<keyword evidence="2" id="KW-1003">Cell membrane</keyword>
<feature type="domain" description="Phage shock protein PspC N-terminal" evidence="7">
    <location>
        <begin position="2"/>
        <end position="59"/>
    </location>
</feature>